<dbReference type="EMBL" id="MN850596">
    <property type="protein sequence ID" value="QHR69109.1"/>
    <property type="molecule type" value="Genomic_DNA"/>
</dbReference>
<evidence type="ECO:0000256" key="3">
    <source>
        <dbReference type="ARBA" id="ARBA00023163"/>
    </source>
</evidence>
<dbReference type="SUPFAM" id="SSF54060">
    <property type="entry name" value="His-Me finger endonucleases"/>
    <property type="match status" value="1"/>
</dbReference>
<keyword evidence="3" id="KW-0804">Transcription</keyword>
<keyword evidence="5" id="KW-0255">Endonuclease</keyword>
<dbReference type="GO" id="GO:0003700">
    <property type="term" value="F:DNA-binding transcription factor activity"/>
    <property type="evidence" value="ECO:0007669"/>
    <property type="project" value="InterPro"/>
</dbReference>
<dbReference type="InterPro" id="IPR003615">
    <property type="entry name" value="HNH_nuc"/>
</dbReference>
<dbReference type="SUPFAM" id="SSF54171">
    <property type="entry name" value="DNA-binding domain"/>
    <property type="match status" value="1"/>
</dbReference>
<evidence type="ECO:0000256" key="1">
    <source>
        <dbReference type="ARBA" id="ARBA00023015"/>
    </source>
</evidence>
<dbReference type="Proteomes" id="UP000464946">
    <property type="component" value="Segment"/>
</dbReference>
<protein>
    <submittedName>
        <fullName evidence="5">Putative endonuclease protein</fullName>
    </submittedName>
</protein>
<name>A0A6B9X1F4_9CAUD</name>
<evidence type="ECO:0000259" key="4">
    <source>
        <dbReference type="PROSITE" id="PS51032"/>
    </source>
</evidence>
<evidence type="ECO:0000256" key="2">
    <source>
        <dbReference type="ARBA" id="ARBA00023125"/>
    </source>
</evidence>
<dbReference type="GO" id="GO:0004519">
    <property type="term" value="F:endonuclease activity"/>
    <property type="evidence" value="ECO:0007669"/>
    <property type="project" value="UniProtKB-KW"/>
</dbReference>
<dbReference type="Pfam" id="PF13392">
    <property type="entry name" value="HNH_3"/>
    <property type="match status" value="1"/>
</dbReference>
<keyword evidence="2" id="KW-0238">DNA-binding</keyword>
<dbReference type="InterPro" id="IPR001471">
    <property type="entry name" value="AP2/ERF_dom"/>
</dbReference>
<keyword evidence="6" id="KW-1185">Reference proteome</keyword>
<organism evidence="5 6">
    <name type="scientific">Escherichia phage tonn</name>
    <dbReference type="NCBI Taxonomy" id="2696451"/>
    <lineage>
        <taxon>Viruses</taxon>
        <taxon>Duplodnaviria</taxon>
        <taxon>Heunggongvirae</taxon>
        <taxon>Uroviricota</taxon>
        <taxon>Caudoviricetes</taxon>
        <taxon>Drexlerviridae</taxon>
        <taxon>Tempevirinae</taxon>
        <taxon>Warwickvirus</taxon>
        <taxon>Warwickvirus tonn</taxon>
    </lineage>
</organism>
<keyword evidence="1" id="KW-0805">Transcription regulation</keyword>
<dbReference type="InterPro" id="IPR016177">
    <property type="entry name" value="DNA-bd_dom_sf"/>
</dbReference>
<keyword evidence="5" id="KW-0378">Hydrolase</keyword>
<dbReference type="Gene3D" id="1.20.5.2050">
    <property type="match status" value="1"/>
</dbReference>
<reference evidence="6" key="1">
    <citation type="submission" date="2019-12" db="EMBL/GenBank/DDBJ databases">
        <authorList>
            <person name="Olsen N.S."/>
            <person name="Junco L.M.F."/>
            <person name="Kot W."/>
            <person name="Hansen L.H."/>
        </authorList>
    </citation>
    <scope>NUCLEOTIDE SEQUENCE [LARGE SCALE GENOMIC DNA]</scope>
</reference>
<evidence type="ECO:0000313" key="6">
    <source>
        <dbReference type="Proteomes" id="UP000464946"/>
    </source>
</evidence>
<sequence length="169" mass="19798">MHYDDIFTYKDGLIYWKIQIKDQSKCKYPCSVGDVAGNVNNRGYVVVNMFGGQFRVHRIVWEMHNGPIPDGMEIDHINHDTTDNRIENLRIVDRSGNMRNKTIDKRNSSGVTGVYYHRKNKKWYAQIMHNKKRLHLGFFVSFDEAAKARKDAELNFGYHKNHGVQHESL</sequence>
<dbReference type="GO" id="GO:0003677">
    <property type="term" value="F:DNA binding"/>
    <property type="evidence" value="ECO:0007669"/>
    <property type="project" value="UniProtKB-KW"/>
</dbReference>
<dbReference type="InterPro" id="IPR044925">
    <property type="entry name" value="His-Me_finger_sf"/>
</dbReference>
<feature type="domain" description="AP2/ERF" evidence="4">
    <location>
        <begin position="110"/>
        <end position="167"/>
    </location>
</feature>
<dbReference type="Gene3D" id="3.90.75.20">
    <property type="match status" value="1"/>
</dbReference>
<evidence type="ECO:0000313" key="5">
    <source>
        <dbReference type="EMBL" id="QHR69109.1"/>
    </source>
</evidence>
<dbReference type="PROSITE" id="PS51032">
    <property type="entry name" value="AP2_ERF"/>
    <property type="match status" value="1"/>
</dbReference>
<accession>A0A6B9X1F4</accession>
<keyword evidence="5" id="KW-0540">Nuclease</keyword>
<proteinExistence type="predicted"/>
<gene>
    <name evidence="5" type="ORF">tonn_78</name>
</gene>